<reference evidence="2" key="1">
    <citation type="submission" date="2022-11" db="UniProtKB">
        <authorList>
            <consortium name="WormBaseParasite"/>
        </authorList>
    </citation>
    <scope>IDENTIFICATION</scope>
</reference>
<evidence type="ECO:0000313" key="1">
    <source>
        <dbReference type="Proteomes" id="UP000887574"/>
    </source>
</evidence>
<proteinExistence type="predicted"/>
<protein>
    <submittedName>
        <fullName evidence="2">Uncharacterized protein</fullName>
    </submittedName>
</protein>
<organism evidence="1 2">
    <name type="scientific">Ditylenchus dipsaci</name>
    <dbReference type="NCBI Taxonomy" id="166011"/>
    <lineage>
        <taxon>Eukaryota</taxon>
        <taxon>Metazoa</taxon>
        <taxon>Ecdysozoa</taxon>
        <taxon>Nematoda</taxon>
        <taxon>Chromadorea</taxon>
        <taxon>Rhabditida</taxon>
        <taxon>Tylenchina</taxon>
        <taxon>Tylenchomorpha</taxon>
        <taxon>Sphaerularioidea</taxon>
        <taxon>Anguinidae</taxon>
        <taxon>Anguininae</taxon>
        <taxon>Ditylenchus</taxon>
    </lineage>
</organism>
<dbReference type="AlphaFoldDB" id="A0A915D8Y7"/>
<accession>A0A915D8Y7</accession>
<keyword evidence="1" id="KW-1185">Reference proteome</keyword>
<name>A0A915D8Y7_9BILA</name>
<sequence>MSIVVVNDPQFPAELYEIFFHSSRLLTKNLDNIRQMFSHSLLSQAKITSTPRGTIYIDTKVATSWPDTGLDGPQGLDQLYVNFSDGQNIGW</sequence>
<evidence type="ECO:0000313" key="2">
    <source>
        <dbReference type="WBParaSite" id="jg16811"/>
    </source>
</evidence>
<dbReference type="WBParaSite" id="jg16811">
    <property type="protein sequence ID" value="jg16811"/>
    <property type="gene ID" value="jg16811"/>
</dbReference>
<dbReference type="Proteomes" id="UP000887574">
    <property type="component" value="Unplaced"/>
</dbReference>